<evidence type="ECO:0000259" key="3">
    <source>
        <dbReference type="Pfam" id="PF00501"/>
    </source>
</evidence>
<dbReference type="InterPro" id="IPR045851">
    <property type="entry name" value="AMP-bd_C_sf"/>
</dbReference>
<gene>
    <name evidence="5" type="ORF">METZ01_LOCUS75865</name>
</gene>
<dbReference type="AlphaFoldDB" id="A0A381U5I0"/>
<protein>
    <recommendedName>
        <fullName evidence="6">AMP-dependent synthetase/ligase domain-containing protein</fullName>
    </recommendedName>
</protein>
<evidence type="ECO:0000313" key="5">
    <source>
        <dbReference type="EMBL" id="SVA23011.1"/>
    </source>
</evidence>
<dbReference type="GO" id="GO:0031956">
    <property type="term" value="F:medium-chain fatty acid-CoA ligase activity"/>
    <property type="evidence" value="ECO:0007669"/>
    <property type="project" value="TreeGrafter"/>
</dbReference>
<evidence type="ECO:0000256" key="1">
    <source>
        <dbReference type="ARBA" id="ARBA00006432"/>
    </source>
</evidence>
<dbReference type="PANTHER" id="PTHR43201:SF5">
    <property type="entry name" value="MEDIUM-CHAIN ACYL-COA LIGASE ACSF2, MITOCHONDRIAL"/>
    <property type="match status" value="1"/>
</dbReference>
<evidence type="ECO:0008006" key="6">
    <source>
        <dbReference type="Google" id="ProtNLM"/>
    </source>
</evidence>
<accession>A0A381U5I0</accession>
<proteinExistence type="inferred from homology"/>
<feature type="domain" description="AMP-binding enzyme C-terminal" evidence="4">
    <location>
        <begin position="478"/>
        <end position="554"/>
    </location>
</feature>
<dbReference type="Gene3D" id="3.30.300.30">
    <property type="match status" value="1"/>
</dbReference>
<keyword evidence="2" id="KW-0436">Ligase</keyword>
<dbReference type="PANTHER" id="PTHR43201">
    <property type="entry name" value="ACYL-COA SYNTHETASE"/>
    <property type="match status" value="1"/>
</dbReference>
<dbReference type="PROSITE" id="PS00455">
    <property type="entry name" value="AMP_BINDING"/>
    <property type="match status" value="1"/>
</dbReference>
<dbReference type="SUPFAM" id="SSF56801">
    <property type="entry name" value="Acetyl-CoA synthetase-like"/>
    <property type="match status" value="1"/>
</dbReference>
<reference evidence="5" key="1">
    <citation type="submission" date="2018-05" db="EMBL/GenBank/DDBJ databases">
        <authorList>
            <person name="Lanie J.A."/>
            <person name="Ng W.-L."/>
            <person name="Kazmierczak K.M."/>
            <person name="Andrzejewski T.M."/>
            <person name="Davidsen T.M."/>
            <person name="Wayne K.J."/>
            <person name="Tettelin H."/>
            <person name="Glass J.I."/>
            <person name="Rusch D."/>
            <person name="Podicherti R."/>
            <person name="Tsui H.-C.T."/>
            <person name="Winkler M.E."/>
        </authorList>
    </citation>
    <scope>NUCLEOTIDE SEQUENCE</scope>
</reference>
<dbReference type="EMBL" id="UINC01005701">
    <property type="protein sequence ID" value="SVA23011.1"/>
    <property type="molecule type" value="Genomic_DNA"/>
</dbReference>
<dbReference type="InterPro" id="IPR020845">
    <property type="entry name" value="AMP-binding_CS"/>
</dbReference>
<dbReference type="InterPro" id="IPR000873">
    <property type="entry name" value="AMP-dep_synth/lig_dom"/>
</dbReference>
<dbReference type="GO" id="GO:0006631">
    <property type="term" value="P:fatty acid metabolic process"/>
    <property type="evidence" value="ECO:0007669"/>
    <property type="project" value="TreeGrafter"/>
</dbReference>
<evidence type="ECO:0000259" key="4">
    <source>
        <dbReference type="Pfam" id="PF13193"/>
    </source>
</evidence>
<dbReference type="Pfam" id="PF00501">
    <property type="entry name" value="AMP-binding"/>
    <property type="match status" value="1"/>
</dbReference>
<dbReference type="Gene3D" id="3.40.50.12780">
    <property type="entry name" value="N-terminal domain of ligase-like"/>
    <property type="match status" value="1"/>
</dbReference>
<comment type="similarity">
    <text evidence="1">Belongs to the ATP-dependent AMP-binding enzyme family.</text>
</comment>
<dbReference type="Pfam" id="PF13193">
    <property type="entry name" value="AMP-binding_C"/>
    <property type="match status" value="1"/>
</dbReference>
<sequence length="571" mass="63368">MHVNDFLKKENREALAEEHTKEGLFELTKETIRGNEYNVFLSAPQTLQDYFQFATIHGEWNFLEYEDESYTYQEVLGKAAGLAHVLVEEYGIKKGDSVAFSMRNYPEWMFTYMAVTSIGALAVPLNSWWQGEELDYGITHSESKVFIADDERLERLKGFAEDIPRIAVRCDASNYVNSKNFNDLVESNDNFPAVEISPEDDASIMYTSGSTGYPKGVVATHRSIINTPVSWAFLATLASSLEVDGDAQTFPQPEKPCTLAAVPLFHVTGSHSNFLLSLLSGTKIVLMYKWDPIRALELIEKHKVSSFSGVPTMSEDILRATIENPDIDVSSLAMLNGGGAARPPEQIKAQERDHPTKVAGVGYGLTETNAAGTNASGKLLYTKPSTAGFPTPLIHEIKIVDEEGNEQATGDQGEVCIRSASNFRCYWKNEEATKESLSSDGWFRSGDVGYVDEDGFLFIKDRIKDIVIRGGENIACLEIEAVIAEHPAVSEASVFGVPDERLGESLASRIALKPGEKTTEEEISSFLEEKIAKFKIPSYMWFQEEELPRIASGKTAKKQMREEAIKELGLE</sequence>
<dbReference type="InterPro" id="IPR025110">
    <property type="entry name" value="AMP-bd_C"/>
</dbReference>
<dbReference type="InterPro" id="IPR042099">
    <property type="entry name" value="ANL_N_sf"/>
</dbReference>
<evidence type="ECO:0000256" key="2">
    <source>
        <dbReference type="ARBA" id="ARBA00022598"/>
    </source>
</evidence>
<feature type="domain" description="AMP-dependent synthetase/ligase" evidence="3">
    <location>
        <begin position="57"/>
        <end position="427"/>
    </location>
</feature>
<organism evidence="5">
    <name type="scientific">marine metagenome</name>
    <dbReference type="NCBI Taxonomy" id="408172"/>
    <lineage>
        <taxon>unclassified sequences</taxon>
        <taxon>metagenomes</taxon>
        <taxon>ecological metagenomes</taxon>
    </lineage>
</organism>
<name>A0A381U5I0_9ZZZZ</name>